<dbReference type="InterPro" id="IPR035960">
    <property type="entry name" value="Secretoglobin_sf"/>
</dbReference>
<dbReference type="Ensembl" id="ENSCSRT00000008074.1">
    <property type="protein sequence ID" value="ENSCSRP00000007820.1"/>
    <property type="gene ID" value="ENSCSRG00000005758.1"/>
</dbReference>
<dbReference type="SUPFAM" id="SSF48201">
    <property type="entry name" value="Uteroglobin-like"/>
    <property type="match status" value="1"/>
</dbReference>
<reference evidence="4" key="1">
    <citation type="submission" date="2025-08" db="UniProtKB">
        <authorList>
            <consortium name="Ensembl"/>
        </authorList>
    </citation>
    <scope>IDENTIFICATION</scope>
</reference>
<dbReference type="Pfam" id="PF01099">
    <property type="entry name" value="Uteroglobin"/>
    <property type="match status" value="1"/>
</dbReference>
<keyword evidence="5" id="KW-1185">Reference proteome</keyword>
<evidence type="ECO:0008006" key="6">
    <source>
        <dbReference type="Google" id="ProtNLM"/>
    </source>
</evidence>
<organism evidence="4 5">
    <name type="scientific">Chelydra serpentina</name>
    <name type="common">Snapping turtle</name>
    <name type="synonym">Testudo serpentina</name>
    <dbReference type="NCBI Taxonomy" id="8475"/>
    <lineage>
        <taxon>Eukaryota</taxon>
        <taxon>Metazoa</taxon>
        <taxon>Chordata</taxon>
        <taxon>Craniata</taxon>
        <taxon>Vertebrata</taxon>
        <taxon>Euteleostomi</taxon>
        <taxon>Archelosauria</taxon>
        <taxon>Testudinata</taxon>
        <taxon>Testudines</taxon>
        <taxon>Cryptodira</taxon>
        <taxon>Durocryptodira</taxon>
        <taxon>Americhelydia</taxon>
        <taxon>Chelydroidea</taxon>
        <taxon>Chelydridae</taxon>
        <taxon>Chelydra</taxon>
    </lineage>
</organism>
<evidence type="ECO:0000256" key="2">
    <source>
        <dbReference type="ARBA" id="ARBA00022525"/>
    </source>
</evidence>
<feature type="signal peptide" evidence="3">
    <location>
        <begin position="1"/>
        <end position="21"/>
    </location>
</feature>
<dbReference type="AlphaFoldDB" id="A0A8C3S2N9"/>
<evidence type="ECO:0000313" key="4">
    <source>
        <dbReference type="Ensembl" id="ENSCSRP00000007820.1"/>
    </source>
</evidence>
<comment type="subcellular location">
    <subcellularLocation>
        <location evidence="1">Secreted</location>
    </subcellularLocation>
</comment>
<feature type="chain" id="PRO_5034405692" description="Secretoglobin family 1A member 1" evidence="3">
    <location>
        <begin position="22"/>
        <end position="123"/>
    </location>
</feature>
<evidence type="ECO:0000256" key="3">
    <source>
        <dbReference type="SAM" id="SignalP"/>
    </source>
</evidence>
<dbReference type="Gene3D" id="1.10.210.10">
    <property type="entry name" value="Secretoglobin"/>
    <property type="match status" value="1"/>
</dbReference>
<reference evidence="4" key="2">
    <citation type="submission" date="2025-09" db="UniProtKB">
        <authorList>
            <consortium name="Ensembl"/>
        </authorList>
    </citation>
    <scope>IDENTIFICATION</scope>
</reference>
<keyword evidence="2" id="KW-0964">Secreted</keyword>
<dbReference type="InterPro" id="IPR016126">
    <property type="entry name" value="Secretoglobin"/>
</dbReference>
<protein>
    <recommendedName>
        <fullName evidence="6">Secretoglobin family 1A member 1</fullName>
    </recommendedName>
</protein>
<name>A0A8C3S2N9_CHESE</name>
<proteinExistence type="predicted"/>
<dbReference type="PROSITE" id="PS51311">
    <property type="entry name" value="SCGB"/>
    <property type="match status" value="1"/>
</dbReference>
<dbReference type="GO" id="GO:0005576">
    <property type="term" value="C:extracellular region"/>
    <property type="evidence" value="ECO:0007669"/>
    <property type="project" value="UniProtKB-SubCell"/>
</dbReference>
<sequence>LKYFDIILLSSISCVCIPVTADTCPVLINILNKYFFGSRPEYMESIAPFATSDVMKTANYELKGCVLKLSQEYLEKKKASDDVLDSLKLLIPINQKQFSSLFVSCFISAGDSGLDLEKDLISY</sequence>
<keyword evidence="3" id="KW-0732">Signal</keyword>
<accession>A0A8C3S2N9</accession>
<evidence type="ECO:0000313" key="5">
    <source>
        <dbReference type="Proteomes" id="UP000694403"/>
    </source>
</evidence>
<dbReference type="Proteomes" id="UP000694403">
    <property type="component" value="Unplaced"/>
</dbReference>
<evidence type="ECO:0000256" key="1">
    <source>
        <dbReference type="ARBA" id="ARBA00004613"/>
    </source>
</evidence>